<dbReference type="SUPFAM" id="SSF54909">
    <property type="entry name" value="Dimeric alpha+beta barrel"/>
    <property type="match status" value="1"/>
</dbReference>
<evidence type="ECO:0000313" key="4">
    <source>
        <dbReference type="Proteomes" id="UP000237846"/>
    </source>
</evidence>
<gene>
    <name evidence="3" type="ORF">CLV72_10530</name>
</gene>
<dbReference type="InterPro" id="IPR051807">
    <property type="entry name" value="Sec-metab_biosynth-assoc"/>
</dbReference>
<dbReference type="InterPro" id="IPR005545">
    <property type="entry name" value="YCII"/>
</dbReference>
<name>A0A2T0Q1U3_9ACTN</name>
<evidence type="ECO:0000259" key="2">
    <source>
        <dbReference type="Pfam" id="PF03795"/>
    </source>
</evidence>
<proteinExistence type="inferred from homology"/>
<comment type="similarity">
    <text evidence="1">Belongs to the YciI family.</text>
</comment>
<sequence>MPFYVYAQDRPGAGSELLDLAEAHWAYMDRFADRLILRGPTLSDDGEEHTGSVHVIDLDERADAERFATEEPYWRAGLYRRFTAVRTSVLLDRGPAEGPLALVTGEWPPGPRAADMAAGDGTDGRVGYLGVLVDDEGARTTGIVAVVRAAPDEALRVVRPLADGMAAGPAALTARRWHRGGRR</sequence>
<evidence type="ECO:0000256" key="1">
    <source>
        <dbReference type="ARBA" id="ARBA00007689"/>
    </source>
</evidence>
<dbReference type="PANTHER" id="PTHR33606:SF3">
    <property type="entry name" value="PROTEIN YCII"/>
    <property type="match status" value="1"/>
</dbReference>
<comment type="caution">
    <text evidence="3">The sequence shown here is derived from an EMBL/GenBank/DDBJ whole genome shotgun (WGS) entry which is preliminary data.</text>
</comment>
<dbReference type="RefSeq" id="WP_106247208.1">
    <property type="nucleotide sequence ID" value="NZ_PVZC01000005.1"/>
</dbReference>
<dbReference type="Gene3D" id="3.30.70.1060">
    <property type="entry name" value="Dimeric alpha+beta barrel"/>
    <property type="match status" value="1"/>
</dbReference>
<dbReference type="PANTHER" id="PTHR33606">
    <property type="entry name" value="PROTEIN YCII"/>
    <property type="match status" value="1"/>
</dbReference>
<evidence type="ECO:0000313" key="3">
    <source>
        <dbReference type="EMBL" id="PRX97680.1"/>
    </source>
</evidence>
<accession>A0A2T0Q1U3</accession>
<organism evidence="3 4">
    <name type="scientific">Allonocardiopsis opalescens</name>
    <dbReference type="NCBI Taxonomy" id="1144618"/>
    <lineage>
        <taxon>Bacteria</taxon>
        <taxon>Bacillati</taxon>
        <taxon>Actinomycetota</taxon>
        <taxon>Actinomycetes</taxon>
        <taxon>Streptosporangiales</taxon>
        <taxon>Allonocardiopsis</taxon>
    </lineage>
</organism>
<protein>
    <recommendedName>
        <fullName evidence="2">YCII-related domain-containing protein</fullName>
    </recommendedName>
</protein>
<dbReference type="Pfam" id="PF03795">
    <property type="entry name" value="YCII"/>
    <property type="match status" value="1"/>
</dbReference>
<dbReference type="AlphaFoldDB" id="A0A2T0Q1U3"/>
<dbReference type="Proteomes" id="UP000237846">
    <property type="component" value="Unassembled WGS sequence"/>
</dbReference>
<dbReference type="EMBL" id="PVZC01000005">
    <property type="protein sequence ID" value="PRX97680.1"/>
    <property type="molecule type" value="Genomic_DNA"/>
</dbReference>
<dbReference type="InterPro" id="IPR011008">
    <property type="entry name" value="Dimeric_a/b-barrel"/>
</dbReference>
<reference evidence="3 4" key="1">
    <citation type="submission" date="2018-03" db="EMBL/GenBank/DDBJ databases">
        <title>Genomic Encyclopedia of Archaeal and Bacterial Type Strains, Phase II (KMG-II): from individual species to whole genera.</title>
        <authorList>
            <person name="Goeker M."/>
        </authorList>
    </citation>
    <scope>NUCLEOTIDE SEQUENCE [LARGE SCALE GENOMIC DNA]</scope>
    <source>
        <strain evidence="3 4">DSM 45601</strain>
    </source>
</reference>
<feature type="domain" description="YCII-related" evidence="2">
    <location>
        <begin position="1"/>
        <end position="81"/>
    </location>
</feature>
<dbReference type="OrthoDB" id="460439at2"/>
<keyword evidence="4" id="KW-1185">Reference proteome</keyword>